<dbReference type="EC" id="1.1.1.194" evidence="1"/>
<dbReference type="Proteomes" id="UP001151309">
    <property type="component" value="Unassembled WGS sequence"/>
</dbReference>
<dbReference type="RefSeq" id="WP_269832246.1">
    <property type="nucleotide sequence ID" value="NZ_JAPZLT010000011.1"/>
</dbReference>
<keyword evidence="2" id="KW-1185">Reference proteome</keyword>
<evidence type="ECO:0000313" key="1">
    <source>
        <dbReference type="EMBL" id="MCZ7911464.1"/>
    </source>
</evidence>
<organism evidence="1 2">
    <name type="scientific">Agrobacterium leguminum</name>
    <dbReference type="NCBI Taxonomy" id="2792015"/>
    <lineage>
        <taxon>Bacteria</taxon>
        <taxon>Pseudomonadati</taxon>
        <taxon>Pseudomonadota</taxon>
        <taxon>Alphaproteobacteria</taxon>
        <taxon>Hyphomicrobiales</taxon>
        <taxon>Rhizobiaceae</taxon>
        <taxon>Rhizobium/Agrobacterium group</taxon>
        <taxon>Agrobacterium</taxon>
    </lineage>
</organism>
<accession>A0A9X3KGN2</accession>
<reference evidence="1" key="1">
    <citation type="submission" date="2022-12" db="EMBL/GenBank/DDBJ databases">
        <title>Draft genome sequences of 22 rhizogenic Agrobacterium biovar 1 strains, the causative agent of hairy root disease.</title>
        <authorList>
            <person name="Kim N."/>
            <person name="Vargas P."/>
            <person name="Rediers H."/>
        </authorList>
    </citation>
    <scope>NUCLEOTIDE SEQUENCE</scope>
    <source>
        <strain evidence="1">ST07.17.026</strain>
    </source>
</reference>
<dbReference type="PRINTS" id="PR00081">
    <property type="entry name" value="GDHRDH"/>
</dbReference>
<dbReference type="InterPro" id="IPR002347">
    <property type="entry name" value="SDR_fam"/>
</dbReference>
<dbReference type="InterPro" id="IPR036291">
    <property type="entry name" value="NAD(P)-bd_dom_sf"/>
</dbReference>
<proteinExistence type="predicted"/>
<dbReference type="EMBL" id="JAPZLT010000011">
    <property type="protein sequence ID" value="MCZ7911464.1"/>
    <property type="molecule type" value="Genomic_DNA"/>
</dbReference>
<dbReference type="Gene3D" id="3.40.50.720">
    <property type="entry name" value="NAD(P)-binding Rossmann-like Domain"/>
    <property type="match status" value="1"/>
</dbReference>
<keyword evidence="1" id="KW-0560">Oxidoreductase</keyword>
<dbReference type="Pfam" id="PF13561">
    <property type="entry name" value="adh_short_C2"/>
    <property type="match status" value="1"/>
</dbReference>
<comment type="caution">
    <text evidence="1">The sequence shown here is derived from an EMBL/GenBank/DDBJ whole genome shotgun (WGS) entry which is preliminary data.</text>
</comment>
<dbReference type="PANTHER" id="PTHR43975">
    <property type="entry name" value="ZGC:101858"/>
    <property type="match status" value="1"/>
</dbReference>
<dbReference type="Pfam" id="PF00106">
    <property type="entry name" value="adh_short"/>
    <property type="match status" value="1"/>
</dbReference>
<dbReference type="NCBIfam" id="NF009092">
    <property type="entry name" value="PRK12428.1"/>
    <property type="match status" value="1"/>
</dbReference>
<dbReference type="AlphaFoldDB" id="A0A9X3KGN2"/>
<dbReference type="PANTHER" id="PTHR43975:SF2">
    <property type="entry name" value="EG:BACR7A4.14 PROTEIN-RELATED"/>
    <property type="match status" value="1"/>
</dbReference>
<dbReference type="SUPFAM" id="SSF51735">
    <property type="entry name" value="NAD(P)-binding Rossmann-fold domains"/>
    <property type="match status" value="1"/>
</dbReference>
<evidence type="ECO:0000313" key="2">
    <source>
        <dbReference type="Proteomes" id="UP001151309"/>
    </source>
</evidence>
<sequence>MLLGKTLVVTGVSSGIGARTAELAIAQGADVIGIDISDPPTTHGAFLKGDISNPDGIAEIVRQLPKRFDALLNVAGVSGTGGAAITLAINFYGLRHLSEGLAPHIREGGAVVNVASIAGYGWRANLDRAKRLVGVQGFPDIAKVIAANEVPNEIGYPLSKELLVLWTQVAAHQPLFKSRGIRVNAVSPGPVETPILKQFRNVLGDEKVDSDIARTGRAATASDIAPVVLFAASDAARWINGANLAADGGLEASINADVLGFK</sequence>
<protein>
    <submittedName>
        <fullName evidence="1">Coniferyl-alcohol dehydrogenase</fullName>
        <ecNumber evidence="1">1.1.1.194</ecNumber>
    </submittedName>
</protein>
<dbReference type="GO" id="GO:0050268">
    <property type="term" value="F:coniferyl-alcohol dehydrogenase activity"/>
    <property type="evidence" value="ECO:0007669"/>
    <property type="project" value="UniProtKB-EC"/>
</dbReference>
<name>A0A9X3KGN2_9HYPH</name>
<gene>
    <name evidence="1" type="ORF">O9X94_19240</name>
</gene>